<evidence type="ECO:0000256" key="3">
    <source>
        <dbReference type="ARBA" id="ARBA00011233"/>
    </source>
</evidence>
<evidence type="ECO:0000256" key="4">
    <source>
        <dbReference type="ARBA" id="ARBA00023239"/>
    </source>
</evidence>
<keyword evidence="5" id="KW-0119">Carbohydrate metabolism</keyword>
<dbReference type="InterPro" id="IPR013785">
    <property type="entry name" value="Aldolase_TIM"/>
</dbReference>
<keyword evidence="4" id="KW-0456">Lyase</keyword>
<comment type="similarity">
    <text evidence="2">Belongs to the KHG/KDPG aldolase family.</text>
</comment>
<proteinExistence type="inferred from homology"/>
<dbReference type="PANTHER" id="PTHR30246:SF1">
    <property type="entry name" value="2-DEHYDRO-3-DEOXY-6-PHOSPHOGALACTONATE ALDOLASE-RELATED"/>
    <property type="match status" value="1"/>
</dbReference>
<dbReference type="Proteomes" id="UP001059480">
    <property type="component" value="Unassembled WGS sequence"/>
</dbReference>
<dbReference type="EMBL" id="JANHNZ010000001">
    <property type="protein sequence ID" value="MCQ9209281.1"/>
    <property type="molecule type" value="Genomic_DNA"/>
</dbReference>
<protein>
    <submittedName>
        <fullName evidence="6">Ketohydroxyglutarate aldolase</fullName>
    </submittedName>
</protein>
<accession>A0ABT1WL76</accession>
<keyword evidence="7" id="KW-1185">Reference proteome</keyword>
<reference evidence="6" key="2">
    <citation type="journal article" date="2023" name="Curr. Microbiol.">
        <title>Granulicatella seriolae sp. nov., a Novel Facultative Anaerobe Isolated from Yellowtail Marine Fish.</title>
        <authorList>
            <person name="Lee M."/>
            <person name="Choi Y.J."/>
            <person name="Farooq A."/>
            <person name="Jeong J.B."/>
            <person name="Jung M.Y."/>
        </authorList>
    </citation>
    <scope>NUCLEOTIDE SEQUENCE</scope>
    <source>
        <strain evidence="6">S8</strain>
    </source>
</reference>
<evidence type="ECO:0000256" key="2">
    <source>
        <dbReference type="ARBA" id="ARBA00006906"/>
    </source>
</evidence>
<dbReference type="Pfam" id="PF01081">
    <property type="entry name" value="Aldolase"/>
    <property type="match status" value="1"/>
</dbReference>
<dbReference type="CDD" id="cd00452">
    <property type="entry name" value="KDPG_aldolase"/>
    <property type="match status" value="1"/>
</dbReference>
<dbReference type="PANTHER" id="PTHR30246">
    <property type="entry name" value="2-KETO-3-DEOXY-6-PHOSPHOGLUCONATE ALDOLASE"/>
    <property type="match status" value="1"/>
</dbReference>
<evidence type="ECO:0000256" key="5">
    <source>
        <dbReference type="ARBA" id="ARBA00023277"/>
    </source>
</evidence>
<name>A0ABT1WL76_9LACT</name>
<dbReference type="Gene3D" id="3.20.20.70">
    <property type="entry name" value="Aldolase class I"/>
    <property type="match status" value="1"/>
</dbReference>
<dbReference type="SUPFAM" id="SSF51569">
    <property type="entry name" value="Aldolase"/>
    <property type="match status" value="1"/>
</dbReference>
<dbReference type="InterPro" id="IPR000887">
    <property type="entry name" value="Aldlse_KDPG_KHG"/>
</dbReference>
<evidence type="ECO:0000313" key="7">
    <source>
        <dbReference type="Proteomes" id="UP001059480"/>
    </source>
</evidence>
<comment type="caution">
    <text evidence="6">The sequence shown here is derived from an EMBL/GenBank/DDBJ whole genome shotgun (WGS) entry which is preliminary data.</text>
</comment>
<comment type="pathway">
    <text evidence="1">Carbohydrate acid metabolism.</text>
</comment>
<reference evidence="6" key="3">
    <citation type="journal article" date="2023" name="Microbiol. Resour. Announc.">
        <title>Draft Genome Sequence of Granulicatella sp. Strain S8, Isolated from a Marine Fish, Seriola quinqueradiata.</title>
        <authorList>
            <person name="Lee M."/>
            <person name="Farooq A."/>
            <person name="Jeong J.B."/>
            <person name="Jung M.Y."/>
        </authorList>
    </citation>
    <scope>NUCLEOTIDE SEQUENCE</scope>
    <source>
        <strain evidence="6">S8</strain>
    </source>
</reference>
<evidence type="ECO:0000313" key="6">
    <source>
        <dbReference type="EMBL" id="MCQ9209281.1"/>
    </source>
</evidence>
<organism evidence="6 7">
    <name type="scientific">Granulicatella seriolae</name>
    <dbReference type="NCBI Taxonomy" id="2967226"/>
    <lineage>
        <taxon>Bacteria</taxon>
        <taxon>Bacillati</taxon>
        <taxon>Bacillota</taxon>
        <taxon>Bacilli</taxon>
        <taxon>Lactobacillales</taxon>
        <taxon>Carnobacteriaceae</taxon>
        <taxon>Granulicatella</taxon>
    </lineage>
</organism>
<reference evidence="6" key="1">
    <citation type="submission" date="2022-07" db="EMBL/GenBank/DDBJ databases">
        <authorList>
            <person name="Jung M.-Y."/>
            <person name="Lee M."/>
        </authorList>
    </citation>
    <scope>NUCLEOTIDE SEQUENCE</scope>
    <source>
        <strain evidence="6">S8</strain>
    </source>
</reference>
<sequence length="209" mass="22961">MYKVEITDRIYRTGIMAIVRVETNERAEEIATACINGGVDVLEISFTNNNASQVIAYLDKTFGDNILVGAGTVLDSQTARIAILAGAKFIIAPTFNREVAVMCNRYQIPYAPGCSTYSEMVEALEYGAAFVKVFPVANYFGPGFVSVLKTPLPNMPILSSGGVTKDNVHEWFVHQVDCIGVGSLLTKGSKEEIEENARFLCQARDQYRK</sequence>
<gene>
    <name evidence="6" type="ORF">NPA36_01700</name>
</gene>
<dbReference type="RefSeq" id="WP_256944386.1">
    <property type="nucleotide sequence ID" value="NZ_JANHNZ010000001.1"/>
</dbReference>
<evidence type="ECO:0000256" key="1">
    <source>
        <dbReference type="ARBA" id="ARBA00004761"/>
    </source>
</evidence>
<comment type="subunit">
    <text evidence="3">Homotrimer.</text>
</comment>